<dbReference type="EMBL" id="FOIE01000003">
    <property type="protein sequence ID" value="SET18725.1"/>
    <property type="molecule type" value="Genomic_DNA"/>
</dbReference>
<protein>
    <submittedName>
        <fullName evidence="1">Uncharacterized protein</fullName>
    </submittedName>
</protein>
<dbReference type="Proteomes" id="UP000198507">
    <property type="component" value="Unassembled WGS sequence"/>
</dbReference>
<name>A0A1I0CH78_9ACTN</name>
<accession>A0A1I0CH78</accession>
<keyword evidence="2" id="KW-1185">Reference proteome</keyword>
<reference evidence="2" key="1">
    <citation type="submission" date="2016-10" db="EMBL/GenBank/DDBJ databases">
        <authorList>
            <person name="Varghese N."/>
            <person name="Submissions S."/>
        </authorList>
    </citation>
    <scope>NUCLEOTIDE SEQUENCE [LARGE SCALE GENOMIC DNA]</scope>
    <source>
        <strain evidence="2">DSM 44209</strain>
    </source>
</reference>
<evidence type="ECO:0000313" key="1">
    <source>
        <dbReference type="EMBL" id="SET18725.1"/>
    </source>
</evidence>
<dbReference type="AlphaFoldDB" id="A0A1I0CH78"/>
<sequence>MLPSGPDVVLDDREATVGRAGHGWDSAGVSTGDLDVLLARLAPGVADLVRAADELVREVDPDVVRVLWPHQGTVGYGVGPAKNSEHYAYLATFARHLNLGFNHGASLEHGGLLDGAGKAFRKLTVRRSEDLGDPRLAPLLRTARAERLAALGRGGPGG</sequence>
<organism evidence="1 2">
    <name type="scientific">Geodermatophilus poikilotrophus</name>
    <dbReference type="NCBI Taxonomy" id="1333667"/>
    <lineage>
        <taxon>Bacteria</taxon>
        <taxon>Bacillati</taxon>
        <taxon>Actinomycetota</taxon>
        <taxon>Actinomycetes</taxon>
        <taxon>Geodermatophilales</taxon>
        <taxon>Geodermatophilaceae</taxon>
        <taxon>Geodermatophilus</taxon>
    </lineage>
</organism>
<proteinExistence type="predicted"/>
<evidence type="ECO:0000313" key="2">
    <source>
        <dbReference type="Proteomes" id="UP000198507"/>
    </source>
</evidence>
<gene>
    <name evidence="1" type="ORF">SAMN04488546_1576</name>
</gene>